<dbReference type="AlphaFoldDB" id="A0AAW4VTQ3"/>
<organism evidence="1 2">
    <name type="scientific">Agathobaculum butyriciproducens</name>
    <dbReference type="NCBI Taxonomy" id="1628085"/>
    <lineage>
        <taxon>Bacteria</taxon>
        <taxon>Bacillati</taxon>
        <taxon>Bacillota</taxon>
        <taxon>Clostridia</taxon>
        <taxon>Eubacteriales</taxon>
        <taxon>Butyricicoccaceae</taxon>
        <taxon>Agathobaculum</taxon>
    </lineage>
</organism>
<accession>A0AAW4VTQ3</accession>
<gene>
    <name evidence="1" type="ORF">LKD22_03545</name>
</gene>
<protein>
    <recommendedName>
        <fullName evidence="3">Type II secretion system protein</fullName>
    </recommendedName>
</protein>
<name>A0AAW4VTQ3_9FIRM</name>
<keyword evidence="2" id="KW-1185">Reference proteome</keyword>
<proteinExistence type="predicted"/>
<evidence type="ECO:0008006" key="3">
    <source>
        <dbReference type="Google" id="ProtNLM"/>
    </source>
</evidence>
<dbReference type="GeneID" id="98661389"/>
<dbReference type="RefSeq" id="WP_118359891.1">
    <property type="nucleotide sequence ID" value="NZ_DBFYXB010000090.1"/>
</dbReference>
<sequence length="120" mass="13286">MNRLIRVLRDRRGESMVEILVSTVVFMLLLGALNGAVGFASNAQRKSEQLRRDATELQESVRGNAEVADGEAAAYDFKVTTSNGEDTDIDAFRVKVKKQTVNAKTEDGKTVPFYRFAKGE</sequence>
<comment type="caution">
    <text evidence="1">The sequence shown here is derived from an EMBL/GenBank/DDBJ whole genome shotgun (WGS) entry which is preliminary data.</text>
</comment>
<reference evidence="1 2" key="1">
    <citation type="submission" date="2021-10" db="EMBL/GenBank/DDBJ databases">
        <title>Anaerobic single-cell dispensing facilitates the cultivation of human gut bacteria.</title>
        <authorList>
            <person name="Afrizal A."/>
        </authorList>
    </citation>
    <scope>NUCLEOTIDE SEQUENCE [LARGE SCALE GENOMIC DNA]</scope>
    <source>
        <strain evidence="1 2">CLA-AA-H270</strain>
    </source>
</reference>
<dbReference type="EMBL" id="JAJEPX010000006">
    <property type="protein sequence ID" value="MCC2176210.1"/>
    <property type="molecule type" value="Genomic_DNA"/>
</dbReference>
<evidence type="ECO:0000313" key="1">
    <source>
        <dbReference type="EMBL" id="MCC2176210.1"/>
    </source>
</evidence>
<dbReference type="Proteomes" id="UP001298753">
    <property type="component" value="Unassembled WGS sequence"/>
</dbReference>
<evidence type="ECO:0000313" key="2">
    <source>
        <dbReference type="Proteomes" id="UP001298753"/>
    </source>
</evidence>